<sequence length="66" mass="7573">WYRLTQDPWILQTVSGFHLDFTEDPIQVSLPTPLKMSQIDDMALQAKLDDLVNKGAIKRALTQRGF</sequence>
<dbReference type="AlphaFoldDB" id="A0AAD1VPC0"/>
<keyword evidence="2" id="KW-1185">Reference proteome</keyword>
<feature type="non-terminal residue" evidence="1">
    <location>
        <position position="66"/>
    </location>
</feature>
<evidence type="ECO:0000313" key="2">
    <source>
        <dbReference type="Proteomes" id="UP001295444"/>
    </source>
</evidence>
<evidence type="ECO:0000313" key="1">
    <source>
        <dbReference type="EMBL" id="CAH2222359.1"/>
    </source>
</evidence>
<accession>A0AAD1VPC0</accession>
<proteinExistence type="predicted"/>
<gene>
    <name evidence="1" type="ORF">PECUL_23A006966</name>
</gene>
<organism evidence="1 2">
    <name type="scientific">Pelobates cultripes</name>
    <name type="common">Western spadefoot toad</name>
    <dbReference type="NCBI Taxonomy" id="61616"/>
    <lineage>
        <taxon>Eukaryota</taxon>
        <taxon>Metazoa</taxon>
        <taxon>Chordata</taxon>
        <taxon>Craniata</taxon>
        <taxon>Vertebrata</taxon>
        <taxon>Euteleostomi</taxon>
        <taxon>Amphibia</taxon>
        <taxon>Batrachia</taxon>
        <taxon>Anura</taxon>
        <taxon>Pelobatoidea</taxon>
        <taxon>Pelobatidae</taxon>
        <taxon>Pelobates</taxon>
    </lineage>
</organism>
<feature type="non-terminal residue" evidence="1">
    <location>
        <position position="1"/>
    </location>
</feature>
<dbReference type="Proteomes" id="UP001295444">
    <property type="component" value="Chromosome 01"/>
</dbReference>
<name>A0AAD1VPC0_PELCU</name>
<protein>
    <submittedName>
        <fullName evidence="1">Uncharacterized protein</fullName>
    </submittedName>
</protein>
<reference evidence="1" key="1">
    <citation type="submission" date="2022-03" db="EMBL/GenBank/DDBJ databases">
        <authorList>
            <person name="Alioto T."/>
            <person name="Alioto T."/>
            <person name="Gomez Garrido J."/>
        </authorList>
    </citation>
    <scope>NUCLEOTIDE SEQUENCE</scope>
</reference>
<dbReference type="EMBL" id="OW240912">
    <property type="protein sequence ID" value="CAH2222359.1"/>
    <property type="molecule type" value="Genomic_DNA"/>
</dbReference>